<dbReference type="AlphaFoldDB" id="A0A0F8VXP9"/>
<organism evidence="1">
    <name type="scientific">marine sediment metagenome</name>
    <dbReference type="NCBI Taxonomy" id="412755"/>
    <lineage>
        <taxon>unclassified sequences</taxon>
        <taxon>metagenomes</taxon>
        <taxon>ecological metagenomes</taxon>
    </lineage>
</organism>
<protein>
    <submittedName>
        <fullName evidence="1">Uncharacterized protein</fullName>
    </submittedName>
</protein>
<accession>A0A0F8VXP9</accession>
<proteinExistence type="predicted"/>
<dbReference type="EMBL" id="LAZR01068716">
    <property type="protein sequence ID" value="KKK49117.1"/>
    <property type="molecule type" value="Genomic_DNA"/>
</dbReference>
<reference evidence="1" key="1">
    <citation type="journal article" date="2015" name="Nature">
        <title>Complex archaea that bridge the gap between prokaryotes and eukaryotes.</title>
        <authorList>
            <person name="Spang A."/>
            <person name="Saw J.H."/>
            <person name="Jorgensen S.L."/>
            <person name="Zaremba-Niedzwiedzka K."/>
            <person name="Martijn J."/>
            <person name="Lind A.E."/>
            <person name="van Eijk R."/>
            <person name="Schleper C."/>
            <person name="Guy L."/>
            <person name="Ettema T.J."/>
        </authorList>
    </citation>
    <scope>NUCLEOTIDE SEQUENCE</scope>
</reference>
<sequence length="28" mass="3144">PPFSTTHLGETFCFPAEFTPLVGGWFRT</sequence>
<feature type="non-terminal residue" evidence="1">
    <location>
        <position position="1"/>
    </location>
</feature>
<name>A0A0F8VXP9_9ZZZZ</name>
<comment type="caution">
    <text evidence="1">The sequence shown here is derived from an EMBL/GenBank/DDBJ whole genome shotgun (WGS) entry which is preliminary data.</text>
</comment>
<gene>
    <name evidence="1" type="ORF">LCGC14_3138320</name>
</gene>
<evidence type="ECO:0000313" key="1">
    <source>
        <dbReference type="EMBL" id="KKK49117.1"/>
    </source>
</evidence>